<keyword evidence="2" id="KW-1185">Reference proteome</keyword>
<organism evidence="1 2">
    <name type="scientific">Trichocladium antarcticum</name>
    <dbReference type="NCBI Taxonomy" id="1450529"/>
    <lineage>
        <taxon>Eukaryota</taxon>
        <taxon>Fungi</taxon>
        <taxon>Dikarya</taxon>
        <taxon>Ascomycota</taxon>
        <taxon>Pezizomycotina</taxon>
        <taxon>Sordariomycetes</taxon>
        <taxon>Sordariomycetidae</taxon>
        <taxon>Sordariales</taxon>
        <taxon>Chaetomiaceae</taxon>
        <taxon>Trichocladium</taxon>
    </lineage>
</organism>
<sequence>MAPPWQDLELSWADVRVDTSLRPLLLQITSQPFLVAQLLQISRALFKRRGFFGRLRPIFVEWYNGLYLRRWLYDFCSRPNRREGFFVQFFGYNCVSVPKVLNGKYGNCL</sequence>
<dbReference type="EMBL" id="MU853412">
    <property type="protein sequence ID" value="KAK4133297.1"/>
    <property type="molecule type" value="Genomic_DNA"/>
</dbReference>
<protein>
    <submittedName>
        <fullName evidence="1">Uncharacterized protein</fullName>
    </submittedName>
</protein>
<reference evidence="1" key="2">
    <citation type="submission" date="2023-05" db="EMBL/GenBank/DDBJ databases">
        <authorList>
            <consortium name="Lawrence Berkeley National Laboratory"/>
            <person name="Steindorff A."/>
            <person name="Hensen N."/>
            <person name="Bonometti L."/>
            <person name="Westerberg I."/>
            <person name="Brannstrom I.O."/>
            <person name="Guillou S."/>
            <person name="Cros-Aarteil S."/>
            <person name="Calhoun S."/>
            <person name="Haridas S."/>
            <person name="Kuo A."/>
            <person name="Mondo S."/>
            <person name="Pangilinan J."/>
            <person name="Riley R."/>
            <person name="Labutti K."/>
            <person name="Andreopoulos B."/>
            <person name="Lipzen A."/>
            <person name="Chen C."/>
            <person name="Yanf M."/>
            <person name="Daum C."/>
            <person name="Ng V."/>
            <person name="Clum A."/>
            <person name="Ohm R."/>
            <person name="Martin F."/>
            <person name="Silar P."/>
            <person name="Natvig D."/>
            <person name="Lalanne C."/>
            <person name="Gautier V."/>
            <person name="Ament-Velasquez S.L."/>
            <person name="Kruys A."/>
            <person name="Hutchinson M.I."/>
            <person name="Powell A.J."/>
            <person name="Barry K."/>
            <person name="Miller A.N."/>
            <person name="Grigoriev I.V."/>
            <person name="Debuchy R."/>
            <person name="Gladieux P."/>
            <person name="Thoren M.H."/>
            <person name="Johannesson H."/>
        </authorList>
    </citation>
    <scope>NUCLEOTIDE SEQUENCE</scope>
    <source>
        <strain evidence="1">CBS 123565</strain>
    </source>
</reference>
<evidence type="ECO:0000313" key="1">
    <source>
        <dbReference type="EMBL" id="KAK4133297.1"/>
    </source>
</evidence>
<name>A0AAN6ZCK1_9PEZI</name>
<proteinExistence type="predicted"/>
<gene>
    <name evidence="1" type="ORF">BT67DRAFT_434761</name>
</gene>
<reference evidence="1" key="1">
    <citation type="journal article" date="2023" name="Mol. Phylogenet. Evol.">
        <title>Genome-scale phylogeny and comparative genomics of the fungal order Sordariales.</title>
        <authorList>
            <person name="Hensen N."/>
            <person name="Bonometti L."/>
            <person name="Westerberg I."/>
            <person name="Brannstrom I.O."/>
            <person name="Guillou S."/>
            <person name="Cros-Aarteil S."/>
            <person name="Calhoun S."/>
            <person name="Haridas S."/>
            <person name="Kuo A."/>
            <person name="Mondo S."/>
            <person name="Pangilinan J."/>
            <person name="Riley R."/>
            <person name="LaButti K."/>
            <person name="Andreopoulos B."/>
            <person name="Lipzen A."/>
            <person name="Chen C."/>
            <person name="Yan M."/>
            <person name="Daum C."/>
            <person name="Ng V."/>
            <person name="Clum A."/>
            <person name="Steindorff A."/>
            <person name="Ohm R.A."/>
            <person name="Martin F."/>
            <person name="Silar P."/>
            <person name="Natvig D.O."/>
            <person name="Lalanne C."/>
            <person name="Gautier V."/>
            <person name="Ament-Velasquez S.L."/>
            <person name="Kruys A."/>
            <person name="Hutchinson M.I."/>
            <person name="Powell A.J."/>
            <person name="Barry K."/>
            <person name="Miller A.N."/>
            <person name="Grigoriev I.V."/>
            <person name="Debuchy R."/>
            <person name="Gladieux P."/>
            <person name="Hiltunen Thoren M."/>
            <person name="Johannesson H."/>
        </authorList>
    </citation>
    <scope>NUCLEOTIDE SEQUENCE</scope>
    <source>
        <strain evidence="1">CBS 123565</strain>
    </source>
</reference>
<accession>A0AAN6ZCK1</accession>
<comment type="caution">
    <text evidence="1">The sequence shown here is derived from an EMBL/GenBank/DDBJ whole genome shotgun (WGS) entry which is preliminary data.</text>
</comment>
<evidence type="ECO:0000313" key="2">
    <source>
        <dbReference type="Proteomes" id="UP001304895"/>
    </source>
</evidence>
<dbReference type="AlphaFoldDB" id="A0AAN6ZCK1"/>
<dbReference type="Proteomes" id="UP001304895">
    <property type="component" value="Unassembled WGS sequence"/>
</dbReference>